<organism evidence="1">
    <name type="scientific">Utricularia reniformis</name>
    <dbReference type="NCBI Taxonomy" id="192314"/>
    <lineage>
        <taxon>Eukaryota</taxon>
        <taxon>Viridiplantae</taxon>
        <taxon>Streptophyta</taxon>
        <taxon>Embryophyta</taxon>
        <taxon>Tracheophyta</taxon>
        <taxon>Spermatophyta</taxon>
        <taxon>Magnoliopsida</taxon>
        <taxon>eudicotyledons</taxon>
        <taxon>Gunneridae</taxon>
        <taxon>Pentapetalae</taxon>
        <taxon>asterids</taxon>
        <taxon>lamiids</taxon>
        <taxon>Lamiales</taxon>
        <taxon>Lentibulariaceae</taxon>
        <taxon>Utricularia</taxon>
    </lineage>
</organism>
<name>A0A1Y0B158_9LAMI</name>
<evidence type="ECO:0000313" key="2">
    <source>
        <dbReference type="EMBL" id="ART32022.1"/>
    </source>
</evidence>
<sequence>MDLYVIRGLDGIELPISSTRSARAWHSLLAERIKNKLFLGNLDNMLL</sequence>
<dbReference type="AlphaFoldDB" id="A0A1Y0B158"/>
<protein>
    <submittedName>
        <fullName evidence="1">Uncharacterized protein</fullName>
    </submittedName>
</protein>
<keyword evidence="1" id="KW-0496">Mitochondrion</keyword>
<geneLocation type="mitochondrion" evidence="1"/>
<reference evidence="1" key="1">
    <citation type="submission" date="2017-03" db="EMBL/GenBank/DDBJ databases">
        <title>The mitochondrial genome of the carnivorous plant Utricularia reniformis (Lentibulariaceae): structure, comparative analysis and evolutionary landmarks.</title>
        <authorList>
            <person name="Silva S.R."/>
            <person name="Alvarenga D.O."/>
            <person name="Michael T.P."/>
            <person name="Miranda V.F.O."/>
            <person name="Varani A.M."/>
        </authorList>
    </citation>
    <scope>NUCLEOTIDE SEQUENCE</scope>
</reference>
<dbReference type="EMBL" id="KY774314">
    <property type="protein sequence ID" value="ART31089.1"/>
    <property type="molecule type" value="Genomic_DNA"/>
</dbReference>
<proteinExistence type="predicted"/>
<dbReference type="EMBL" id="KY774314">
    <property type="protein sequence ID" value="ART32022.1"/>
    <property type="molecule type" value="Genomic_DNA"/>
</dbReference>
<accession>A0A1Y0B158</accession>
<evidence type="ECO:0000313" key="1">
    <source>
        <dbReference type="EMBL" id="ART31089.1"/>
    </source>
</evidence>
<gene>
    <name evidence="1" type="ORF">AEK19_MT0857</name>
    <name evidence="2" type="ORF">AEK19_MT1852</name>
</gene>